<feature type="transmembrane region" description="Helical" evidence="9">
    <location>
        <begin position="281"/>
        <end position="300"/>
    </location>
</feature>
<dbReference type="RefSeq" id="WP_013565891.1">
    <property type="nucleotide sequence ID" value="NC_014962.1"/>
</dbReference>
<dbReference type="PROSITE" id="PS01348">
    <property type="entry name" value="MRAY_2"/>
    <property type="match status" value="1"/>
</dbReference>
<dbReference type="Proteomes" id="UP000008631">
    <property type="component" value="Chromosome"/>
</dbReference>
<feature type="transmembrane region" description="Helical" evidence="9">
    <location>
        <begin position="99"/>
        <end position="117"/>
    </location>
</feature>
<dbReference type="GO" id="GO:0044038">
    <property type="term" value="P:cell wall macromolecule biosynthetic process"/>
    <property type="evidence" value="ECO:0007669"/>
    <property type="project" value="TreeGrafter"/>
</dbReference>
<dbReference type="STRING" id="575540.Isop_3038"/>
<dbReference type="EMBL" id="CP002353">
    <property type="protein sequence ID" value="ADV63603.1"/>
    <property type="molecule type" value="Genomic_DNA"/>
</dbReference>
<feature type="compositionally biased region" description="Polar residues" evidence="8">
    <location>
        <begin position="586"/>
        <end position="598"/>
    </location>
</feature>
<dbReference type="AlphaFoldDB" id="E8R393"/>
<feature type="transmembrane region" description="Helical" evidence="9">
    <location>
        <begin position="356"/>
        <end position="374"/>
    </location>
</feature>
<dbReference type="InterPro" id="IPR000715">
    <property type="entry name" value="Glycosyl_transferase_4"/>
</dbReference>
<keyword evidence="2" id="KW-1003">Cell membrane</keyword>
<evidence type="ECO:0000256" key="6">
    <source>
        <dbReference type="ARBA" id="ARBA00023136"/>
    </source>
</evidence>
<dbReference type="FunCoup" id="E8R393">
    <property type="interactions" value="186"/>
</dbReference>
<dbReference type="eggNOG" id="COG0472">
    <property type="taxonomic scope" value="Bacteria"/>
</dbReference>
<dbReference type="OrthoDB" id="9783652at2"/>
<dbReference type="PANTHER" id="PTHR22926">
    <property type="entry name" value="PHOSPHO-N-ACETYLMURAMOYL-PENTAPEPTIDE-TRANSFERASE"/>
    <property type="match status" value="1"/>
</dbReference>
<accession>E8R393</accession>
<dbReference type="HOGENOM" id="CLU_431997_0_0_0"/>
<feature type="region of interest" description="Disordered" evidence="8">
    <location>
        <begin position="575"/>
        <end position="600"/>
    </location>
</feature>
<evidence type="ECO:0000256" key="8">
    <source>
        <dbReference type="SAM" id="MobiDB-lite"/>
    </source>
</evidence>
<feature type="transmembrane region" description="Helical" evidence="9">
    <location>
        <begin position="199"/>
        <end position="218"/>
    </location>
</feature>
<dbReference type="CDD" id="cd06853">
    <property type="entry name" value="GT_WecA_like"/>
    <property type="match status" value="1"/>
</dbReference>
<name>E8R393_ISOPI</name>
<feature type="transmembrane region" description="Helical" evidence="9">
    <location>
        <begin position="48"/>
        <end position="70"/>
    </location>
</feature>
<feature type="region of interest" description="Disordered" evidence="8">
    <location>
        <begin position="463"/>
        <end position="505"/>
    </location>
</feature>
<dbReference type="GO" id="GO:0005886">
    <property type="term" value="C:plasma membrane"/>
    <property type="evidence" value="ECO:0007669"/>
    <property type="project" value="UniProtKB-SubCell"/>
</dbReference>
<keyword evidence="4 9" id="KW-0812">Transmembrane</keyword>
<keyword evidence="7" id="KW-0479">Metal-binding</keyword>
<proteinExistence type="predicted"/>
<keyword evidence="6 9" id="KW-0472">Membrane</keyword>
<feature type="compositionally biased region" description="Basic and acidic residues" evidence="8">
    <location>
        <begin position="464"/>
        <end position="480"/>
    </location>
</feature>
<evidence type="ECO:0000256" key="1">
    <source>
        <dbReference type="ARBA" id="ARBA00004651"/>
    </source>
</evidence>
<protein>
    <submittedName>
        <fullName evidence="10">Glycosyl transferase, family 4, conserved region</fullName>
    </submittedName>
</protein>
<evidence type="ECO:0000256" key="4">
    <source>
        <dbReference type="ARBA" id="ARBA00022692"/>
    </source>
</evidence>
<feature type="binding site" evidence="7">
    <location>
        <position position="254"/>
    </location>
    <ligand>
        <name>Mg(2+)</name>
        <dbReference type="ChEBI" id="CHEBI:18420"/>
    </ligand>
</feature>
<reference key="1">
    <citation type="submission" date="2010-11" db="EMBL/GenBank/DDBJ databases">
        <title>The complete sequence of chromosome of Isophaera pallida ATCC 43644.</title>
        <authorList>
            <consortium name="US DOE Joint Genome Institute (JGI-PGF)"/>
            <person name="Lucas S."/>
            <person name="Copeland A."/>
            <person name="Lapidus A."/>
            <person name="Bruce D."/>
            <person name="Goodwin L."/>
            <person name="Pitluck S."/>
            <person name="Kyrpides N."/>
            <person name="Mavromatis K."/>
            <person name="Pagani I."/>
            <person name="Ivanova N."/>
            <person name="Saunders E."/>
            <person name="Brettin T."/>
            <person name="Detter J.C."/>
            <person name="Han C."/>
            <person name="Tapia R."/>
            <person name="Land M."/>
            <person name="Hauser L."/>
            <person name="Markowitz V."/>
            <person name="Cheng J.-F."/>
            <person name="Hugenholtz P."/>
            <person name="Woyke T."/>
            <person name="Wu D."/>
            <person name="Eisen J.A."/>
        </authorList>
    </citation>
    <scope>NUCLEOTIDE SEQUENCE</scope>
    <source>
        <strain>ATCC 43644</strain>
    </source>
</reference>
<evidence type="ECO:0000313" key="10">
    <source>
        <dbReference type="EMBL" id="ADV63603.1"/>
    </source>
</evidence>
<dbReference type="GO" id="GO:0071555">
    <property type="term" value="P:cell wall organization"/>
    <property type="evidence" value="ECO:0007669"/>
    <property type="project" value="TreeGrafter"/>
</dbReference>
<organism evidence="10 11">
    <name type="scientific">Isosphaera pallida (strain ATCC 43644 / DSM 9630 / IS1B)</name>
    <dbReference type="NCBI Taxonomy" id="575540"/>
    <lineage>
        <taxon>Bacteria</taxon>
        <taxon>Pseudomonadati</taxon>
        <taxon>Planctomycetota</taxon>
        <taxon>Planctomycetia</taxon>
        <taxon>Isosphaerales</taxon>
        <taxon>Isosphaeraceae</taxon>
        <taxon>Isosphaera</taxon>
    </lineage>
</organism>
<comment type="cofactor">
    <cofactor evidence="7">
        <name>Mg(2+)</name>
        <dbReference type="ChEBI" id="CHEBI:18420"/>
    </cofactor>
</comment>
<feature type="transmembrane region" description="Helical" evidence="9">
    <location>
        <begin position="250"/>
        <end position="269"/>
    </location>
</feature>
<feature type="transmembrane region" description="Helical" evidence="9">
    <location>
        <begin position="129"/>
        <end position="146"/>
    </location>
</feature>
<evidence type="ECO:0000256" key="9">
    <source>
        <dbReference type="SAM" id="Phobius"/>
    </source>
</evidence>
<feature type="transmembrane region" description="Helical" evidence="9">
    <location>
        <begin position="224"/>
        <end position="243"/>
    </location>
</feature>
<evidence type="ECO:0000313" key="11">
    <source>
        <dbReference type="Proteomes" id="UP000008631"/>
    </source>
</evidence>
<dbReference type="GO" id="GO:0016780">
    <property type="term" value="F:phosphotransferase activity, for other substituted phosphate groups"/>
    <property type="evidence" value="ECO:0007669"/>
    <property type="project" value="InterPro"/>
</dbReference>
<evidence type="ECO:0000256" key="7">
    <source>
        <dbReference type="PIRSR" id="PIRSR600715-1"/>
    </source>
</evidence>
<dbReference type="InParanoid" id="E8R393"/>
<feature type="transmembrane region" description="Helical" evidence="9">
    <location>
        <begin position="166"/>
        <end position="187"/>
    </location>
</feature>
<feature type="transmembrane region" description="Helical" evidence="9">
    <location>
        <begin position="6"/>
        <end position="28"/>
    </location>
</feature>
<keyword evidence="7" id="KW-0460">Magnesium</keyword>
<keyword evidence="5 9" id="KW-1133">Transmembrane helix</keyword>
<dbReference type="InterPro" id="IPR018480">
    <property type="entry name" value="PNAcMuramoyl-5peptid_Trfase_CS"/>
</dbReference>
<gene>
    <name evidence="10" type="ordered locus">Isop_3038</name>
</gene>
<dbReference type="GO" id="GO:0046872">
    <property type="term" value="F:metal ion binding"/>
    <property type="evidence" value="ECO:0007669"/>
    <property type="project" value="UniProtKB-KW"/>
</dbReference>
<keyword evidence="3 10" id="KW-0808">Transferase</keyword>
<evidence type="ECO:0000256" key="3">
    <source>
        <dbReference type="ARBA" id="ARBA00022679"/>
    </source>
</evidence>
<evidence type="ECO:0000256" key="2">
    <source>
        <dbReference type="ARBA" id="ARBA00022475"/>
    </source>
</evidence>
<dbReference type="GO" id="GO:0009103">
    <property type="term" value="P:lipopolysaccharide biosynthetic process"/>
    <property type="evidence" value="ECO:0007669"/>
    <property type="project" value="TreeGrafter"/>
</dbReference>
<reference evidence="10 11" key="2">
    <citation type="journal article" date="2011" name="Stand. Genomic Sci.">
        <title>Complete genome sequence of Isosphaera pallida type strain (IS1B).</title>
        <authorList>
            <consortium name="US DOE Joint Genome Institute (JGI-PGF)"/>
            <person name="Goker M."/>
            <person name="Cleland D."/>
            <person name="Saunders E."/>
            <person name="Lapidus A."/>
            <person name="Nolan M."/>
            <person name="Lucas S."/>
            <person name="Hammon N."/>
            <person name="Deshpande S."/>
            <person name="Cheng J.F."/>
            <person name="Tapia R."/>
            <person name="Han C."/>
            <person name="Goodwin L."/>
            <person name="Pitluck S."/>
            <person name="Liolios K."/>
            <person name="Pagani I."/>
            <person name="Ivanova N."/>
            <person name="Mavromatis K."/>
            <person name="Pati A."/>
            <person name="Chen A."/>
            <person name="Palaniappan K."/>
            <person name="Land M."/>
            <person name="Hauser L."/>
            <person name="Chang Y.J."/>
            <person name="Jeffries C.D."/>
            <person name="Detter J.C."/>
            <person name="Beck B."/>
            <person name="Woyke T."/>
            <person name="Bristow J."/>
            <person name="Eisen J.A."/>
            <person name="Markowitz V."/>
            <person name="Hugenholtz P."/>
            <person name="Kyrpides N.C."/>
            <person name="Klenk H.P."/>
        </authorList>
    </citation>
    <scope>NUCLEOTIDE SEQUENCE [LARGE SCALE GENOMIC DNA]</scope>
    <source>
        <strain evidence="11">ATCC 43644 / DSM 9630 / IS1B</strain>
    </source>
</reference>
<keyword evidence="11" id="KW-1185">Reference proteome</keyword>
<evidence type="ECO:0000256" key="5">
    <source>
        <dbReference type="ARBA" id="ARBA00022989"/>
    </source>
</evidence>
<dbReference type="KEGG" id="ipa:Isop_3038"/>
<dbReference type="PANTHER" id="PTHR22926:SF3">
    <property type="entry name" value="UNDECAPRENYL-PHOSPHATE ALPHA-N-ACETYLGLUCOSAMINYL 1-PHOSPHATE TRANSFERASE"/>
    <property type="match status" value="1"/>
</dbReference>
<sequence>MISHMFLLIFTVAFMGCVLATPLVTQLASRLGAIDRPDQFRRVHKGQVPRMGGLAVAGGVALALAVASYYDSQGVWLGGMSSLTPPAGGASISPASNAMPLPVVLSAGLLILAVGLIDDSIGMSPRLKLAGQALAVVVLYLGGIRIERFEALGVAIDLSVFNVTIPWGDATLTLGPAGFLVTLFWFLGCMNIWNLIDGMDGLASGVALLVTGTLMLVALHLDNIGPALLAAALAGSLAGFLLYNWHPACIFLGDCGSLLIGLLIGVIGIQGSMKSSATVALLLPLLAMGLPISDTAMAIFRRWVRNLPLTLGDRKHIHHLLIGLGLDPRQAAALLYCFSAFLCGSVLLGVALNNEWLALTLAIMGALAFLVILTSRRDELTLLRSDFTARMTRGRQERLAARVAFETIQRIELSESRTRVWEWLSDAASRLGCRRLEVECFPRHPWETGSASAAVNTCSHRPRFHEDAPLDPHRAFERPIDPSNPSNQTNQPRRTLSESDASWESPSAQVIELRSPLDECWVLRVKLAVNAIHPPIAPDIVARFAQRVCAAGARRWLELGSLELESQPAAVASTVREERTVEPVTTPATVSPLTTSSTEGRELLVPPRTALEPMMMGGMVHHLVDSGAARRYN</sequence>
<feature type="compositionally biased region" description="Polar residues" evidence="8">
    <location>
        <begin position="483"/>
        <end position="505"/>
    </location>
</feature>
<comment type="subcellular location">
    <subcellularLocation>
        <location evidence="1">Cell membrane</location>
        <topology evidence="1">Multi-pass membrane protein</topology>
    </subcellularLocation>
</comment>
<feature type="binding site" evidence="7">
    <location>
        <position position="194"/>
    </location>
    <ligand>
        <name>Mg(2+)</name>
        <dbReference type="ChEBI" id="CHEBI:18420"/>
    </ligand>
</feature>
<dbReference type="Pfam" id="PF00953">
    <property type="entry name" value="Glycos_transf_4"/>
    <property type="match status" value="1"/>
</dbReference>
<feature type="transmembrane region" description="Helical" evidence="9">
    <location>
        <begin position="331"/>
        <end position="350"/>
    </location>
</feature>